<dbReference type="PANTHER" id="PTHR47267:SF4">
    <property type="entry name" value="PYRIDOXAL PHOSPHATE PHOSPHATASE YIGL"/>
    <property type="match status" value="1"/>
</dbReference>
<evidence type="ECO:0000313" key="7">
    <source>
        <dbReference type="Proteomes" id="UP000486534"/>
    </source>
</evidence>
<evidence type="ECO:0000256" key="5">
    <source>
        <dbReference type="ARBA" id="ARBA00034778"/>
    </source>
</evidence>
<comment type="cofactor">
    <cofactor evidence="1">
        <name>Mg(2+)</name>
        <dbReference type="ChEBI" id="CHEBI:18420"/>
    </cofactor>
</comment>
<dbReference type="EMBL" id="WHUV01000001">
    <property type="protein sequence ID" value="MQA53053.1"/>
    <property type="molecule type" value="Genomic_DNA"/>
</dbReference>
<dbReference type="PANTHER" id="PTHR47267">
    <property type="match status" value="1"/>
</dbReference>
<organism evidence="6 7">
    <name type="scientific">Pseudomonas piscis</name>
    <dbReference type="NCBI Taxonomy" id="2614538"/>
    <lineage>
        <taxon>Bacteria</taxon>
        <taxon>Pseudomonadati</taxon>
        <taxon>Pseudomonadota</taxon>
        <taxon>Gammaproteobacteria</taxon>
        <taxon>Pseudomonadales</taxon>
        <taxon>Pseudomonadaceae</taxon>
        <taxon>Pseudomonas</taxon>
    </lineage>
</organism>
<name>A0A7X1U3L8_9PSED</name>
<evidence type="ECO:0000256" key="4">
    <source>
        <dbReference type="ARBA" id="ARBA00022842"/>
    </source>
</evidence>
<dbReference type="InterPro" id="IPR036412">
    <property type="entry name" value="HAD-like_sf"/>
</dbReference>
<protein>
    <submittedName>
        <fullName evidence="6">Cof-type HAD-IIB family hydrolase</fullName>
    </submittedName>
</protein>
<dbReference type="SUPFAM" id="SSF56784">
    <property type="entry name" value="HAD-like"/>
    <property type="match status" value="1"/>
</dbReference>
<dbReference type="AlphaFoldDB" id="A0A7X1U3L8"/>
<proteinExistence type="inferred from homology"/>
<comment type="similarity">
    <text evidence="5">Belongs to the HAD-like hydrolase superfamily. Cof family.</text>
</comment>
<dbReference type="InterPro" id="IPR006379">
    <property type="entry name" value="HAD-SF_hydro_IIB"/>
</dbReference>
<sequence>MYDLIASDLDGTLLLPGDRIGDYTCNTLWQLHQDGRQIVLATGRHQRDVRSLMGKRLPPVHLITANGASIASACGNLRLVQELDHELVRELIASATDRQWVINAYCQAQWLISDHYPNLDSFSQNPAFQPTLCAPADFPEQGIQKLFFFHHDQDHAALARLQSRLDACFGARISSVFSFPWCLEVMAGGVSKGHALQRLAQLLGVALKRCVAFGDGMNDVSMLAKAGQAVVMDSAHHDVRRALPEAAVIGHCGEEAVARYLATLLPV</sequence>
<dbReference type="InterPro" id="IPR000150">
    <property type="entry name" value="Cof"/>
</dbReference>
<dbReference type="GO" id="GO:0000287">
    <property type="term" value="F:magnesium ion binding"/>
    <property type="evidence" value="ECO:0007669"/>
    <property type="project" value="UniProtKB-ARBA"/>
</dbReference>
<dbReference type="Pfam" id="PF08282">
    <property type="entry name" value="Hydrolase_3"/>
    <property type="match status" value="1"/>
</dbReference>
<keyword evidence="3 6" id="KW-0378">Hydrolase</keyword>
<evidence type="ECO:0000256" key="3">
    <source>
        <dbReference type="ARBA" id="ARBA00022801"/>
    </source>
</evidence>
<evidence type="ECO:0000313" key="6">
    <source>
        <dbReference type="EMBL" id="MQA53053.1"/>
    </source>
</evidence>
<accession>A0A7X1U3L8</accession>
<evidence type="ECO:0000256" key="2">
    <source>
        <dbReference type="ARBA" id="ARBA00022723"/>
    </source>
</evidence>
<dbReference type="RefSeq" id="WP_152896991.1">
    <property type="nucleotide sequence ID" value="NZ_WHUV01000001.1"/>
</dbReference>
<reference evidence="6 7" key="1">
    <citation type="submission" date="2019-10" db="EMBL/GenBank/DDBJ databases">
        <title>Pseudomonas dajingensis sp. nov., isolated from the profound head ulcers of farmed Murray cod (Maccullochella peelii peelii).</title>
        <authorList>
            <person name="Liu Y."/>
        </authorList>
    </citation>
    <scope>NUCLEOTIDE SEQUENCE [LARGE SCALE GENOMIC DNA]</scope>
    <source>
        <strain evidence="6 7">MC042</strain>
    </source>
</reference>
<dbReference type="InterPro" id="IPR023214">
    <property type="entry name" value="HAD_sf"/>
</dbReference>
<evidence type="ECO:0000256" key="1">
    <source>
        <dbReference type="ARBA" id="ARBA00001946"/>
    </source>
</evidence>
<keyword evidence="4" id="KW-0460">Magnesium</keyword>
<dbReference type="Gene3D" id="3.40.50.1000">
    <property type="entry name" value="HAD superfamily/HAD-like"/>
    <property type="match status" value="1"/>
</dbReference>
<dbReference type="NCBIfam" id="TIGR00099">
    <property type="entry name" value="Cof-subfamily"/>
    <property type="match status" value="1"/>
</dbReference>
<gene>
    <name evidence="6" type="ORF">GDH07_06870</name>
</gene>
<dbReference type="NCBIfam" id="TIGR01484">
    <property type="entry name" value="HAD-SF-IIB"/>
    <property type="match status" value="1"/>
</dbReference>
<keyword evidence="2" id="KW-0479">Metal-binding</keyword>
<dbReference type="PROSITE" id="PS01228">
    <property type="entry name" value="COF_1"/>
    <property type="match status" value="1"/>
</dbReference>
<dbReference type="GO" id="GO:0016791">
    <property type="term" value="F:phosphatase activity"/>
    <property type="evidence" value="ECO:0007669"/>
    <property type="project" value="UniProtKB-ARBA"/>
</dbReference>
<dbReference type="Gene3D" id="3.30.1240.10">
    <property type="match status" value="1"/>
</dbReference>
<comment type="caution">
    <text evidence="6">The sequence shown here is derived from an EMBL/GenBank/DDBJ whole genome shotgun (WGS) entry which is preliminary data.</text>
</comment>
<dbReference type="Proteomes" id="UP000486534">
    <property type="component" value="Unassembled WGS sequence"/>
</dbReference>